<dbReference type="AlphaFoldDB" id="A0A438JDJ8"/>
<name>A0A438JDJ8_VITVI</name>
<accession>A0A438JDJ8</accession>
<organism evidence="2 3">
    <name type="scientific">Vitis vinifera</name>
    <name type="common">Grape</name>
    <dbReference type="NCBI Taxonomy" id="29760"/>
    <lineage>
        <taxon>Eukaryota</taxon>
        <taxon>Viridiplantae</taxon>
        <taxon>Streptophyta</taxon>
        <taxon>Embryophyta</taxon>
        <taxon>Tracheophyta</taxon>
        <taxon>Spermatophyta</taxon>
        <taxon>Magnoliopsida</taxon>
        <taxon>eudicotyledons</taxon>
        <taxon>Gunneridae</taxon>
        <taxon>Pentapetalae</taxon>
        <taxon>rosids</taxon>
        <taxon>Vitales</taxon>
        <taxon>Vitaceae</taxon>
        <taxon>Viteae</taxon>
        <taxon>Vitis</taxon>
    </lineage>
</organism>
<evidence type="ECO:0000313" key="2">
    <source>
        <dbReference type="EMBL" id="RVX07021.1"/>
    </source>
</evidence>
<gene>
    <name evidence="2" type="ORF">CK203_030536</name>
</gene>
<evidence type="ECO:0000313" key="3">
    <source>
        <dbReference type="Proteomes" id="UP000288805"/>
    </source>
</evidence>
<sequence length="110" mass="12371">MAALERRYATQRPPTSPPPKPSVRRIPPKRIRTSGPGESSRHSQLNPRAPTDSQLPSGISPESIIKRPMVTAPPIEGNSDCRARPFHFELYFDLKAMRQQPELRDSFGLL</sequence>
<dbReference type="EMBL" id="QGNW01000048">
    <property type="protein sequence ID" value="RVX07021.1"/>
    <property type="molecule type" value="Genomic_DNA"/>
</dbReference>
<feature type="compositionally biased region" description="Polar residues" evidence="1">
    <location>
        <begin position="42"/>
        <end position="57"/>
    </location>
</feature>
<proteinExistence type="predicted"/>
<feature type="region of interest" description="Disordered" evidence="1">
    <location>
        <begin position="1"/>
        <end position="66"/>
    </location>
</feature>
<dbReference type="Proteomes" id="UP000288805">
    <property type="component" value="Unassembled WGS sequence"/>
</dbReference>
<feature type="compositionally biased region" description="Basic residues" evidence="1">
    <location>
        <begin position="22"/>
        <end position="32"/>
    </location>
</feature>
<comment type="caution">
    <text evidence="2">The sequence shown here is derived from an EMBL/GenBank/DDBJ whole genome shotgun (WGS) entry which is preliminary data.</text>
</comment>
<protein>
    <submittedName>
        <fullName evidence="2">Uncharacterized protein</fullName>
    </submittedName>
</protein>
<reference evidence="2 3" key="1">
    <citation type="journal article" date="2018" name="PLoS Genet.">
        <title>Population sequencing reveals clonal diversity and ancestral inbreeding in the grapevine cultivar Chardonnay.</title>
        <authorList>
            <person name="Roach M.J."/>
            <person name="Johnson D.L."/>
            <person name="Bohlmann J."/>
            <person name="van Vuuren H.J."/>
            <person name="Jones S.J."/>
            <person name="Pretorius I.S."/>
            <person name="Schmidt S.A."/>
            <person name="Borneman A.R."/>
        </authorList>
    </citation>
    <scope>NUCLEOTIDE SEQUENCE [LARGE SCALE GENOMIC DNA]</scope>
    <source>
        <strain evidence="3">cv. Chardonnay</strain>
        <tissue evidence="2">Leaf</tissue>
    </source>
</reference>
<evidence type="ECO:0000256" key="1">
    <source>
        <dbReference type="SAM" id="MobiDB-lite"/>
    </source>
</evidence>